<keyword evidence="2" id="KW-1185">Reference proteome</keyword>
<evidence type="ECO:0008006" key="3">
    <source>
        <dbReference type="Google" id="ProtNLM"/>
    </source>
</evidence>
<organism evidence="1 2">
    <name type="scientific">Agrobacterium burrii</name>
    <dbReference type="NCBI Taxonomy" id="2815339"/>
    <lineage>
        <taxon>Bacteria</taxon>
        <taxon>Pseudomonadati</taxon>
        <taxon>Pseudomonadota</taxon>
        <taxon>Alphaproteobacteria</taxon>
        <taxon>Hyphomicrobiales</taxon>
        <taxon>Rhizobiaceae</taxon>
        <taxon>Rhizobium/Agrobacterium group</taxon>
        <taxon>Agrobacterium</taxon>
        <taxon>Agrobacterium tumefaciens complex</taxon>
    </lineage>
</organism>
<evidence type="ECO:0000313" key="1">
    <source>
        <dbReference type="EMBL" id="MBO0132371.1"/>
    </source>
</evidence>
<protein>
    <recommendedName>
        <fullName evidence="3">HNH domain-containing protein</fullName>
    </recommendedName>
</protein>
<dbReference type="Proteomes" id="UP000664699">
    <property type="component" value="Unassembled WGS sequence"/>
</dbReference>
<dbReference type="EMBL" id="JAFLNA010000008">
    <property type="protein sequence ID" value="MBO0132371.1"/>
    <property type="molecule type" value="Genomic_DNA"/>
</dbReference>
<name>A0ABS3EKC0_9HYPH</name>
<sequence length="86" mass="9157">MDHVESLTNGVDHLSSNTQCLCRACNVAKSFDDAEQAKSCEVALAQPMVRVPETKAQPGGRGLESVWVNVLRTGEVGSCVALQNQA</sequence>
<accession>A0ABS3EKC0</accession>
<proteinExistence type="predicted"/>
<gene>
    <name evidence="1" type="ORF">JZX89_16680</name>
</gene>
<comment type="caution">
    <text evidence="1">The sequence shown here is derived from an EMBL/GenBank/DDBJ whole genome shotgun (WGS) entry which is preliminary data.</text>
</comment>
<evidence type="ECO:0000313" key="2">
    <source>
        <dbReference type="Proteomes" id="UP000664699"/>
    </source>
</evidence>
<reference evidence="1 2" key="1">
    <citation type="submission" date="2021-03" db="EMBL/GenBank/DDBJ databases">
        <title>Whole genome sequence of Agrobacterium sp. strain Rnr.</title>
        <authorList>
            <person name="Mafakheri H."/>
            <person name="Taghavi S.M."/>
            <person name="Nemanja K."/>
            <person name="Osdaghi E."/>
        </authorList>
    </citation>
    <scope>NUCLEOTIDE SEQUENCE [LARGE SCALE GENOMIC DNA]</scope>
    <source>
        <strain evidence="1 2">Rnr</strain>
    </source>
</reference>